<protein>
    <recommendedName>
        <fullName evidence="6">Major facilitator superfamily (MFS) profile domain-containing protein</fullName>
    </recommendedName>
</protein>
<evidence type="ECO:0000256" key="3">
    <source>
        <dbReference type="ARBA" id="ARBA00022989"/>
    </source>
</evidence>
<dbReference type="AlphaFoldDB" id="A0A1B6CRK4"/>
<feature type="transmembrane region" description="Helical" evidence="5">
    <location>
        <begin position="355"/>
        <end position="375"/>
    </location>
</feature>
<dbReference type="PANTHER" id="PTHR23507:SF39">
    <property type="entry name" value="GH23453P-RELATED"/>
    <property type="match status" value="1"/>
</dbReference>
<dbReference type="EMBL" id="GEDC01021353">
    <property type="protein sequence ID" value="JAS15945.1"/>
    <property type="molecule type" value="Transcribed_RNA"/>
</dbReference>
<sequence>ITAEITMIRNLIEAVAPCLLSLFIGPWSDVNGRRPFLLLSLAGFACSYGMWAGLSCIPNLPPFYFLFASIPAAMTGGLVAVFVTLLCIISDISKSEDRGFRMGLLEAACLAGVMVALFSSSYLLKIAQNLGYVAVFTTSTFLLFGTLIYTYIYVEESVNISETRVKRTPFFDLDHAKGIFKTCFEFRPHYGRSVMLLIILTLGIEILLLNGELSIMYLFTQNKFGWELNDYTLYAAFVLGVMGVIVLAGVSILTKFLHCPEMTIALAGTICKTSSSVIIALAPAGWYLYVASIIGGLGGLIGPLGRSTISKIVSQQDLGKVFAFTSFMETLCPLAAAPLYTIVYNATLITWPGAVFWMSTGIELVTVLSIVYVVYIQWRIPPDAYTTMRADDSEPSTSIISS</sequence>
<dbReference type="GO" id="GO:0022857">
    <property type="term" value="F:transmembrane transporter activity"/>
    <property type="evidence" value="ECO:0007669"/>
    <property type="project" value="InterPro"/>
</dbReference>
<feature type="transmembrane region" description="Helical" evidence="5">
    <location>
        <begin position="321"/>
        <end position="343"/>
    </location>
</feature>
<name>A0A1B6CRK4_9HEMI</name>
<evidence type="ECO:0000259" key="6">
    <source>
        <dbReference type="PROSITE" id="PS50850"/>
    </source>
</evidence>
<accession>A0A1B6CRK4</accession>
<feature type="non-terminal residue" evidence="7">
    <location>
        <position position="1"/>
    </location>
</feature>
<dbReference type="PROSITE" id="PS50850">
    <property type="entry name" value="MFS"/>
    <property type="match status" value="1"/>
</dbReference>
<dbReference type="Pfam" id="PF07690">
    <property type="entry name" value="MFS_1"/>
    <property type="match status" value="1"/>
</dbReference>
<dbReference type="InterPro" id="IPR011701">
    <property type="entry name" value="MFS"/>
</dbReference>
<keyword evidence="4 5" id="KW-0472">Membrane</keyword>
<reference evidence="7" key="1">
    <citation type="submission" date="2015-12" db="EMBL/GenBank/DDBJ databases">
        <title>De novo transcriptome assembly of four potential Pierce s Disease insect vectors from Arizona vineyards.</title>
        <authorList>
            <person name="Tassone E.E."/>
        </authorList>
    </citation>
    <scope>NUCLEOTIDE SEQUENCE</scope>
</reference>
<feature type="transmembrane region" description="Helical" evidence="5">
    <location>
        <begin position="6"/>
        <end position="24"/>
    </location>
</feature>
<feature type="domain" description="Major facilitator superfamily (MFS) profile" evidence="6">
    <location>
        <begin position="1"/>
        <end position="378"/>
    </location>
</feature>
<dbReference type="Gene3D" id="1.20.1250.20">
    <property type="entry name" value="MFS general substrate transporter like domains"/>
    <property type="match status" value="1"/>
</dbReference>
<evidence type="ECO:0000313" key="7">
    <source>
        <dbReference type="EMBL" id="JAS15945.1"/>
    </source>
</evidence>
<feature type="transmembrane region" description="Helical" evidence="5">
    <location>
        <begin position="231"/>
        <end position="252"/>
    </location>
</feature>
<dbReference type="InterPro" id="IPR020846">
    <property type="entry name" value="MFS_dom"/>
</dbReference>
<dbReference type="GO" id="GO:0016020">
    <property type="term" value="C:membrane"/>
    <property type="evidence" value="ECO:0007669"/>
    <property type="project" value="UniProtKB-SubCell"/>
</dbReference>
<gene>
    <name evidence="7" type="ORF">g.42689</name>
</gene>
<feature type="transmembrane region" description="Helical" evidence="5">
    <location>
        <begin position="194"/>
        <end position="219"/>
    </location>
</feature>
<feature type="transmembrane region" description="Helical" evidence="5">
    <location>
        <begin position="130"/>
        <end position="154"/>
    </location>
</feature>
<evidence type="ECO:0000256" key="1">
    <source>
        <dbReference type="ARBA" id="ARBA00004141"/>
    </source>
</evidence>
<feature type="transmembrane region" description="Helical" evidence="5">
    <location>
        <begin position="63"/>
        <end position="90"/>
    </location>
</feature>
<keyword evidence="2 5" id="KW-0812">Transmembrane</keyword>
<proteinExistence type="predicted"/>
<evidence type="ECO:0000256" key="4">
    <source>
        <dbReference type="ARBA" id="ARBA00023136"/>
    </source>
</evidence>
<organism evidence="7">
    <name type="scientific">Clastoptera arizonana</name>
    <name type="common">Arizona spittle bug</name>
    <dbReference type="NCBI Taxonomy" id="38151"/>
    <lineage>
        <taxon>Eukaryota</taxon>
        <taxon>Metazoa</taxon>
        <taxon>Ecdysozoa</taxon>
        <taxon>Arthropoda</taxon>
        <taxon>Hexapoda</taxon>
        <taxon>Insecta</taxon>
        <taxon>Pterygota</taxon>
        <taxon>Neoptera</taxon>
        <taxon>Paraneoptera</taxon>
        <taxon>Hemiptera</taxon>
        <taxon>Auchenorrhyncha</taxon>
        <taxon>Cercopoidea</taxon>
        <taxon>Clastopteridae</taxon>
        <taxon>Clastoptera</taxon>
    </lineage>
</organism>
<dbReference type="PANTHER" id="PTHR23507">
    <property type="entry name" value="ZGC:174356"/>
    <property type="match status" value="1"/>
</dbReference>
<evidence type="ECO:0000256" key="2">
    <source>
        <dbReference type="ARBA" id="ARBA00022692"/>
    </source>
</evidence>
<feature type="transmembrane region" description="Helical" evidence="5">
    <location>
        <begin position="102"/>
        <end position="124"/>
    </location>
</feature>
<feature type="transmembrane region" description="Helical" evidence="5">
    <location>
        <begin position="288"/>
        <end position="309"/>
    </location>
</feature>
<keyword evidence="3 5" id="KW-1133">Transmembrane helix</keyword>
<dbReference type="InterPro" id="IPR036259">
    <property type="entry name" value="MFS_trans_sf"/>
</dbReference>
<evidence type="ECO:0000256" key="5">
    <source>
        <dbReference type="SAM" id="Phobius"/>
    </source>
</evidence>
<feature type="transmembrane region" description="Helical" evidence="5">
    <location>
        <begin position="36"/>
        <end position="57"/>
    </location>
</feature>
<comment type="subcellular location">
    <subcellularLocation>
        <location evidence="1">Membrane</location>
        <topology evidence="1">Multi-pass membrane protein</topology>
    </subcellularLocation>
</comment>
<dbReference type="SUPFAM" id="SSF103473">
    <property type="entry name" value="MFS general substrate transporter"/>
    <property type="match status" value="1"/>
</dbReference>